<protein>
    <submittedName>
        <fullName evidence="3">Tetratricopeptide repeat protein</fullName>
    </submittedName>
</protein>
<sequence length="504" mass="56540">MRTILLAALLAGPLAADPLRVPKEQFRSPEFLKGFVGAYGFLSPVEPKVDREENELLADLAGLFSDARFREAEARIVDFIKKRKNPVEEGVAPKEVSPALIFQLAQLYFMNDRTEDAERAYKLAIKGHPDFRRAHKYLALLYAGQDRVAEALPHLKKAIQLGEADQLVYGLLGYAYTQDNKPLAAEAAYRQAYLLNPDETQWSSGLTLSLYQQEKWPEAAAMLGDLLAVNPEASDFWKMQANCYLNMEQPLRAAENFEVMRLKDLADESTLNTLGDIYTDQKKPVLALGAYLAALAKSESLDVERSLRTANILADYGAPREAAKYITAVREKKGGQLTRSQQISFYLTEVKIAKSEGDPLQVGRLVQQILELDPSNGEALVENGIYHEQLAENAADEEEAIRLIGLARAQFKLAMNSADEQTQYLANRSFGQMLVRQREFVEAMPYIERALALKPSDGLSRFAKQVSIFAERQKETRAREEAEQAALRAEQEKKREAEANDDED</sequence>
<dbReference type="Gene3D" id="1.25.40.10">
    <property type="entry name" value="Tetratricopeptide repeat domain"/>
    <property type="match status" value="2"/>
</dbReference>
<evidence type="ECO:0000313" key="4">
    <source>
        <dbReference type="Proteomes" id="UP000604083"/>
    </source>
</evidence>
<dbReference type="Proteomes" id="UP000604083">
    <property type="component" value="Unassembled WGS sequence"/>
</dbReference>
<comment type="caution">
    <text evidence="3">The sequence shown here is derived from an EMBL/GenBank/DDBJ whole genome shotgun (WGS) entry which is preliminary data.</text>
</comment>
<feature type="repeat" description="TPR" evidence="1">
    <location>
        <begin position="98"/>
        <end position="131"/>
    </location>
</feature>
<evidence type="ECO:0000313" key="3">
    <source>
        <dbReference type="EMBL" id="MBK1833976.1"/>
    </source>
</evidence>
<keyword evidence="4" id="KW-1185">Reference proteome</keyword>
<feature type="compositionally biased region" description="Basic and acidic residues" evidence="2">
    <location>
        <begin position="489"/>
        <end position="498"/>
    </location>
</feature>
<dbReference type="InterPro" id="IPR019734">
    <property type="entry name" value="TPR_rpt"/>
</dbReference>
<feature type="repeat" description="TPR" evidence="1">
    <location>
        <begin position="166"/>
        <end position="199"/>
    </location>
</feature>
<dbReference type="EMBL" id="JAENIO010000016">
    <property type="protein sequence ID" value="MBK1833976.1"/>
    <property type="molecule type" value="Genomic_DNA"/>
</dbReference>
<dbReference type="PANTHER" id="PTHR12558">
    <property type="entry name" value="CELL DIVISION CYCLE 16,23,27"/>
    <property type="match status" value="1"/>
</dbReference>
<dbReference type="SMART" id="SM00028">
    <property type="entry name" value="TPR"/>
    <property type="match status" value="5"/>
</dbReference>
<dbReference type="AlphaFoldDB" id="A0A934RT13"/>
<name>A0A934RT13_9BACT</name>
<dbReference type="InterPro" id="IPR011990">
    <property type="entry name" value="TPR-like_helical_dom_sf"/>
</dbReference>
<feature type="region of interest" description="Disordered" evidence="2">
    <location>
        <begin position="473"/>
        <end position="504"/>
    </location>
</feature>
<dbReference type="RefSeq" id="WP_200391412.1">
    <property type="nucleotide sequence ID" value="NZ_JAENIO010000016.1"/>
</dbReference>
<evidence type="ECO:0000256" key="1">
    <source>
        <dbReference type="PROSITE-ProRule" id="PRU00339"/>
    </source>
</evidence>
<dbReference type="PANTHER" id="PTHR12558:SF13">
    <property type="entry name" value="CELL DIVISION CYCLE PROTEIN 27 HOMOLOG"/>
    <property type="match status" value="1"/>
</dbReference>
<proteinExistence type="predicted"/>
<organism evidence="3 4">
    <name type="scientific">Roseibacillus ishigakijimensis</name>
    <dbReference type="NCBI Taxonomy" id="454146"/>
    <lineage>
        <taxon>Bacteria</taxon>
        <taxon>Pseudomonadati</taxon>
        <taxon>Verrucomicrobiota</taxon>
        <taxon>Verrucomicrobiia</taxon>
        <taxon>Verrucomicrobiales</taxon>
        <taxon>Verrucomicrobiaceae</taxon>
        <taxon>Roseibacillus</taxon>
    </lineage>
</organism>
<dbReference type="SUPFAM" id="SSF48452">
    <property type="entry name" value="TPR-like"/>
    <property type="match status" value="2"/>
</dbReference>
<feature type="repeat" description="TPR" evidence="1">
    <location>
        <begin position="424"/>
        <end position="457"/>
    </location>
</feature>
<evidence type="ECO:0000256" key="2">
    <source>
        <dbReference type="SAM" id="MobiDB-lite"/>
    </source>
</evidence>
<dbReference type="PROSITE" id="PS50005">
    <property type="entry name" value="TPR"/>
    <property type="match status" value="3"/>
</dbReference>
<gene>
    <name evidence="3" type="ORF">JIN78_07885</name>
</gene>
<reference evidence="3" key="1">
    <citation type="submission" date="2021-01" db="EMBL/GenBank/DDBJ databases">
        <title>Modified the classification status of verrucomicrobia.</title>
        <authorList>
            <person name="Feng X."/>
        </authorList>
    </citation>
    <scope>NUCLEOTIDE SEQUENCE</scope>
    <source>
        <strain evidence="3">KCTC 12986</strain>
    </source>
</reference>
<feature type="compositionally biased region" description="Basic and acidic residues" evidence="2">
    <location>
        <begin position="473"/>
        <end position="482"/>
    </location>
</feature>
<dbReference type="Pfam" id="PF13432">
    <property type="entry name" value="TPR_16"/>
    <property type="match status" value="2"/>
</dbReference>
<dbReference type="Pfam" id="PF13181">
    <property type="entry name" value="TPR_8"/>
    <property type="match status" value="1"/>
</dbReference>
<keyword evidence="1" id="KW-0802">TPR repeat</keyword>
<accession>A0A934RT13</accession>